<protein>
    <submittedName>
        <fullName evidence="1">Uncharacterized protein</fullName>
    </submittedName>
</protein>
<organism evidence="1 2">
    <name type="scientific">Asparagus officinalis</name>
    <name type="common">Garden asparagus</name>
    <dbReference type="NCBI Taxonomy" id="4686"/>
    <lineage>
        <taxon>Eukaryota</taxon>
        <taxon>Viridiplantae</taxon>
        <taxon>Streptophyta</taxon>
        <taxon>Embryophyta</taxon>
        <taxon>Tracheophyta</taxon>
        <taxon>Spermatophyta</taxon>
        <taxon>Magnoliopsida</taxon>
        <taxon>Liliopsida</taxon>
        <taxon>Asparagales</taxon>
        <taxon>Asparagaceae</taxon>
        <taxon>Asparagoideae</taxon>
        <taxon>Asparagus</taxon>
    </lineage>
</organism>
<gene>
    <name evidence="1" type="ORF">A4U43_C04F15250</name>
</gene>
<evidence type="ECO:0000313" key="2">
    <source>
        <dbReference type="Proteomes" id="UP000243459"/>
    </source>
</evidence>
<proteinExistence type="predicted"/>
<keyword evidence="2" id="KW-1185">Reference proteome</keyword>
<dbReference type="AlphaFoldDB" id="A0A5P1F115"/>
<accession>A0A5P1F115</accession>
<evidence type="ECO:0000313" key="1">
    <source>
        <dbReference type="EMBL" id="ONK72058.1"/>
    </source>
</evidence>
<sequence length="144" mass="16513">MLEERYASAVGSQTSYLWHDGPVGNVEIELRREFRLRVLRHVVWQMGREVIGWDMDHGRRQSTAATINGGDGSCDHMRRGPRLRAIMTDLKSRVAMIAADDQIWTQPWWRWLAVATVEDCERRVIGASYGAVAVVRMLAQPKQH</sequence>
<dbReference type="Proteomes" id="UP000243459">
    <property type="component" value="Chromosome 4"/>
</dbReference>
<name>A0A5P1F115_ASPOF</name>
<reference evidence="2" key="1">
    <citation type="journal article" date="2017" name="Nat. Commun.">
        <title>The asparagus genome sheds light on the origin and evolution of a young Y chromosome.</title>
        <authorList>
            <person name="Harkess A."/>
            <person name="Zhou J."/>
            <person name="Xu C."/>
            <person name="Bowers J.E."/>
            <person name="Van der Hulst R."/>
            <person name="Ayyampalayam S."/>
            <person name="Mercati F."/>
            <person name="Riccardi P."/>
            <person name="McKain M.R."/>
            <person name="Kakrana A."/>
            <person name="Tang H."/>
            <person name="Ray J."/>
            <person name="Groenendijk J."/>
            <person name="Arikit S."/>
            <person name="Mathioni S.M."/>
            <person name="Nakano M."/>
            <person name="Shan H."/>
            <person name="Telgmann-Rauber A."/>
            <person name="Kanno A."/>
            <person name="Yue Z."/>
            <person name="Chen H."/>
            <person name="Li W."/>
            <person name="Chen Y."/>
            <person name="Xu X."/>
            <person name="Zhang Y."/>
            <person name="Luo S."/>
            <person name="Chen H."/>
            <person name="Gao J."/>
            <person name="Mao Z."/>
            <person name="Pires J.C."/>
            <person name="Luo M."/>
            <person name="Kudrna D."/>
            <person name="Wing R.A."/>
            <person name="Meyers B.C."/>
            <person name="Yi K."/>
            <person name="Kong H."/>
            <person name="Lavrijsen P."/>
            <person name="Sunseri F."/>
            <person name="Falavigna A."/>
            <person name="Ye Y."/>
            <person name="Leebens-Mack J.H."/>
            <person name="Chen G."/>
        </authorList>
    </citation>
    <scope>NUCLEOTIDE SEQUENCE [LARGE SCALE GENOMIC DNA]</scope>
    <source>
        <strain evidence="2">cv. DH0086</strain>
    </source>
</reference>
<dbReference type="EMBL" id="CM007384">
    <property type="protein sequence ID" value="ONK72058.1"/>
    <property type="molecule type" value="Genomic_DNA"/>
</dbReference>
<dbReference type="Gramene" id="ONK72058">
    <property type="protein sequence ID" value="ONK72058"/>
    <property type="gene ID" value="A4U43_C04F15250"/>
</dbReference>